<dbReference type="InterPro" id="IPR013783">
    <property type="entry name" value="Ig-like_fold"/>
</dbReference>
<feature type="domain" description="Ig-like" evidence="4">
    <location>
        <begin position="327"/>
        <end position="414"/>
    </location>
</feature>
<dbReference type="InterPro" id="IPR003599">
    <property type="entry name" value="Ig_sub"/>
</dbReference>
<feature type="signal peptide" evidence="3">
    <location>
        <begin position="1"/>
        <end position="19"/>
    </location>
</feature>
<comment type="caution">
    <text evidence="5">The sequence shown here is derived from an EMBL/GenBank/DDBJ whole genome shotgun (WGS) entry which is preliminary data.</text>
</comment>
<accession>A0AAD8FVU8</accession>
<evidence type="ECO:0000256" key="2">
    <source>
        <dbReference type="SAM" id="Phobius"/>
    </source>
</evidence>
<evidence type="ECO:0000313" key="5">
    <source>
        <dbReference type="EMBL" id="KAK1155194.1"/>
    </source>
</evidence>
<feature type="compositionally biased region" description="Polar residues" evidence="1">
    <location>
        <begin position="621"/>
        <end position="635"/>
    </location>
</feature>
<gene>
    <name evidence="5" type="primary">Vcam1</name>
    <name evidence="5" type="ORF">AOXY_G27599</name>
</gene>
<keyword evidence="2" id="KW-1133">Transmembrane helix</keyword>
<evidence type="ECO:0000259" key="4">
    <source>
        <dbReference type="PROSITE" id="PS50835"/>
    </source>
</evidence>
<feature type="compositionally biased region" description="Basic and acidic residues" evidence="1">
    <location>
        <begin position="687"/>
        <end position="697"/>
    </location>
</feature>
<dbReference type="Gene3D" id="2.60.40.10">
    <property type="entry name" value="Immunoglobulins"/>
    <property type="match status" value="5"/>
</dbReference>
<keyword evidence="6" id="KW-1185">Reference proteome</keyword>
<dbReference type="CDD" id="cd00096">
    <property type="entry name" value="Ig"/>
    <property type="match status" value="2"/>
</dbReference>
<feature type="chain" id="PRO_5042247565" evidence="3">
    <location>
        <begin position="20"/>
        <end position="697"/>
    </location>
</feature>
<proteinExistence type="predicted"/>
<evidence type="ECO:0000256" key="3">
    <source>
        <dbReference type="SAM" id="SignalP"/>
    </source>
</evidence>
<dbReference type="PANTHER" id="PTHR46484">
    <property type="entry name" value="SI:CH211-171H4.5-RELATED"/>
    <property type="match status" value="1"/>
</dbReference>
<protein>
    <submittedName>
        <fullName evidence="5">Myelin-associated glycoprotein-like isoform X1</fullName>
    </submittedName>
</protein>
<dbReference type="EMBL" id="JAGXEW010000032">
    <property type="protein sequence ID" value="KAK1155194.1"/>
    <property type="molecule type" value="Genomic_DNA"/>
</dbReference>
<keyword evidence="2" id="KW-0812">Transmembrane</keyword>
<evidence type="ECO:0000313" key="6">
    <source>
        <dbReference type="Proteomes" id="UP001230051"/>
    </source>
</evidence>
<feature type="domain" description="Ig-like" evidence="4">
    <location>
        <begin position="237"/>
        <end position="324"/>
    </location>
</feature>
<dbReference type="AlphaFoldDB" id="A0AAD8FVU8"/>
<name>A0AAD8FVU8_ACIOX</name>
<dbReference type="SMART" id="SM00408">
    <property type="entry name" value="IGc2"/>
    <property type="match status" value="2"/>
</dbReference>
<dbReference type="InterPro" id="IPR007110">
    <property type="entry name" value="Ig-like_dom"/>
</dbReference>
<dbReference type="SMART" id="SM00409">
    <property type="entry name" value="IG"/>
    <property type="match status" value="4"/>
</dbReference>
<dbReference type="Pfam" id="PF13895">
    <property type="entry name" value="Ig_2"/>
    <property type="match status" value="2"/>
</dbReference>
<dbReference type="PROSITE" id="PS50835">
    <property type="entry name" value="IG_LIKE"/>
    <property type="match status" value="3"/>
</dbReference>
<reference evidence="5" key="1">
    <citation type="submission" date="2022-02" db="EMBL/GenBank/DDBJ databases">
        <title>Atlantic sturgeon de novo genome assembly.</title>
        <authorList>
            <person name="Stock M."/>
            <person name="Klopp C."/>
            <person name="Guiguen Y."/>
            <person name="Cabau C."/>
            <person name="Parinello H."/>
            <person name="Santidrian Yebra-Pimentel E."/>
            <person name="Kuhl H."/>
            <person name="Dirks R.P."/>
            <person name="Guessner J."/>
            <person name="Wuertz S."/>
            <person name="Du K."/>
            <person name="Schartl M."/>
        </authorList>
    </citation>
    <scope>NUCLEOTIDE SEQUENCE</scope>
    <source>
        <strain evidence="5">STURGEONOMICS-FGT-2020</strain>
        <tissue evidence="5">Whole blood</tissue>
    </source>
</reference>
<feature type="region of interest" description="Disordered" evidence="1">
    <location>
        <begin position="616"/>
        <end position="697"/>
    </location>
</feature>
<dbReference type="Proteomes" id="UP001230051">
    <property type="component" value="Unassembled WGS sequence"/>
</dbReference>
<keyword evidence="3" id="KW-0732">Signal</keyword>
<feature type="domain" description="Ig-like" evidence="4">
    <location>
        <begin position="138"/>
        <end position="229"/>
    </location>
</feature>
<dbReference type="InterPro" id="IPR036179">
    <property type="entry name" value="Ig-like_dom_sf"/>
</dbReference>
<feature type="transmembrane region" description="Helical" evidence="2">
    <location>
        <begin position="523"/>
        <end position="544"/>
    </location>
</feature>
<sequence>MIATEKLLLISCLFQGIICNTFEAFMPQRIKALRGSCVLIPCTFTIPKSYENYMVEPARGIWMTSYNFRDIVFDSSRPYNENTLKANLLGKVTNKNCTTIIHHLKTSDTKRYFFRAEPPRFNFPQSVSLEVADSPDRPAISPSSAVKEGALTSLACTAPAPCPREPPALVWSDTLNGSVEIEQVEQQDGTKAVSSVLTFTASHLHHNKDITCTAQYPVGSETKSAGEVSTLYVLYSPKNTSLLINPSGEIHEGDHVTLSCSSNANPAVSRYSWFEVKGDNITEKSSEQDLTFTDINPSDSGLYYCEARNEHGAENSTAVQLNVAYSPKNTSVLISPSGEIHEGDHVTLSCSSNANPAVSRYTWFKVKGDNITEISAEQDLTFTDINPSDSGLYYCEARNEHGAENSTAVQLNVACCMPQISHESSCSKDYTESITCICVSRGSPSPITEWRIAGNKLENNTDRGSISNSKLEDHTMRSTLILLKPLAKNEAIQCLSKNRIGTASFQFHVFHEQKEGAEKQIHFLSALYGGIVCAAVLLLVFGFSKCVKKLMKSKSTSRPKREDTAELTEVNGLDLSSPQDEEENVVYANRPAATEDHQEGGQEENLHYASIDYSKLKHGNQESGTKRASQYSTDYSEVKRPGTAGSEREVTDPPLEENEYAEMKGCPAKNRENTAAKSVSTGDSDYAEVRHCRTSPE</sequence>
<feature type="region of interest" description="Disordered" evidence="1">
    <location>
        <begin position="553"/>
        <end position="584"/>
    </location>
</feature>
<keyword evidence="2" id="KW-0472">Membrane</keyword>
<evidence type="ECO:0000256" key="1">
    <source>
        <dbReference type="SAM" id="MobiDB-lite"/>
    </source>
</evidence>
<dbReference type="InterPro" id="IPR003598">
    <property type="entry name" value="Ig_sub2"/>
</dbReference>
<dbReference type="SUPFAM" id="SSF48726">
    <property type="entry name" value="Immunoglobulin"/>
    <property type="match status" value="5"/>
</dbReference>
<organism evidence="5 6">
    <name type="scientific">Acipenser oxyrinchus oxyrinchus</name>
    <dbReference type="NCBI Taxonomy" id="40147"/>
    <lineage>
        <taxon>Eukaryota</taxon>
        <taxon>Metazoa</taxon>
        <taxon>Chordata</taxon>
        <taxon>Craniata</taxon>
        <taxon>Vertebrata</taxon>
        <taxon>Euteleostomi</taxon>
        <taxon>Actinopterygii</taxon>
        <taxon>Chondrostei</taxon>
        <taxon>Acipenseriformes</taxon>
        <taxon>Acipenseridae</taxon>
        <taxon>Acipenser</taxon>
    </lineage>
</organism>
<dbReference type="PANTHER" id="PTHR46484:SF8">
    <property type="entry name" value="B-CELL RECEPTOR CD22-LIKE-RELATED"/>
    <property type="match status" value="1"/>
</dbReference>
<feature type="compositionally biased region" description="Basic and acidic residues" evidence="1">
    <location>
        <begin position="636"/>
        <end position="651"/>
    </location>
</feature>